<evidence type="ECO:0000259" key="11">
    <source>
        <dbReference type="Pfam" id="PF01406"/>
    </source>
</evidence>
<keyword evidence="5 10" id="KW-0862">Zinc</keyword>
<feature type="short sequence motif" description="'HIGH' region" evidence="10">
    <location>
        <begin position="29"/>
        <end position="39"/>
    </location>
</feature>
<feature type="binding site" evidence="10">
    <location>
        <position position="222"/>
    </location>
    <ligand>
        <name>Zn(2+)</name>
        <dbReference type="ChEBI" id="CHEBI:29105"/>
    </ligand>
</feature>
<reference evidence="13" key="1">
    <citation type="journal article" date="2021" name="PeerJ">
        <title>Extensive microbial diversity within the chicken gut microbiome revealed by metagenomics and culture.</title>
        <authorList>
            <person name="Gilroy R."/>
            <person name="Ravi A."/>
            <person name="Getino M."/>
            <person name="Pursley I."/>
            <person name="Horton D.L."/>
            <person name="Alikhan N.F."/>
            <person name="Baker D."/>
            <person name="Gharbi K."/>
            <person name="Hall N."/>
            <person name="Watson M."/>
            <person name="Adriaenssens E.M."/>
            <person name="Foster-Nyarko E."/>
            <person name="Jarju S."/>
            <person name="Secka A."/>
            <person name="Antonio M."/>
            <person name="Oren A."/>
            <person name="Chaudhuri R.R."/>
            <person name="La Ragione R."/>
            <person name="Hildebrand F."/>
            <person name="Pallen M.J."/>
        </authorList>
    </citation>
    <scope>NUCLEOTIDE SEQUENCE</scope>
    <source>
        <strain evidence="13">1345</strain>
    </source>
</reference>
<dbReference type="SUPFAM" id="SSF47323">
    <property type="entry name" value="Anticodon-binding domain of a subclass of class I aminoacyl-tRNA synthetases"/>
    <property type="match status" value="1"/>
</dbReference>
<dbReference type="GO" id="GO:0008270">
    <property type="term" value="F:zinc ion binding"/>
    <property type="evidence" value="ECO:0007669"/>
    <property type="project" value="UniProtKB-UniRule"/>
</dbReference>
<comment type="catalytic activity">
    <reaction evidence="9 10">
        <text>tRNA(Cys) + L-cysteine + ATP = L-cysteinyl-tRNA(Cys) + AMP + diphosphate</text>
        <dbReference type="Rhea" id="RHEA:17773"/>
        <dbReference type="Rhea" id="RHEA-COMP:9661"/>
        <dbReference type="Rhea" id="RHEA-COMP:9679"/>
        <dbReference type="ChEBI" id="CHEBI:30616"/>
        <dbReference type="ChEBI" id="CHEBI:33019"/>
        <dbReference type="ChEBI" id="CHEBI:35235"/>
        <dbReference type="ChEBI" id="CHEBI:78442"/>
        <dbReference type="ChEBI" id="CHEBI:78517"/>
        <dbReference type="ChEBI" id="CHEBI:456215"/>
        <dbReference type="EC" id="6.1.1.16"/>
    </reaction>
</comment>
<feature type="domain" description="Cysteinyl-tRNA ligase anticodon binding" evidence="12">
    <location>
        <begin position="420"/>
        <end position="461"/>
    </location>
</feature>
<dbReference type="Proteomes" id="UP000886750">
    <property type="component" value="Unassembled WGS sequence"/>
</dbReference>
<dbReference type="EMBL" id="DXCQ01000041">
    <property type="protein sequence ID" value="HIY97033.1"/>
    <property type="molecule type" value="Genomic_DNA"/>
</dbReference>
<dbReference type="HAMAP" id="MF_00041">
    <property type="entry name" value="Cys_tRNA_synth"/>
    <property type="match status" value="1"/>
</dbReference>
<comment type="caution">
    <text evidence="13">The sequence shown here is derived from an EMBL/GenBank/DDBJ whole genome shotgun (WGS) entry which is preliminary data.</text>
</comment>
<dbReference type="Gene3D" id="1.20.120.1910">
    <property type="entry name" value="Cysteine-tRNA ligase, C-terminal anti-codon recognition domain"/>
    <property type="match status" value="1"/>
</dbReference>
<evidence type="ECO:0000256" key="3">
    <source>
        <dbReference type="ARBA" id="ARBA00022723"/>
    </source>
</evidence>
<evidence type="ECO:0000313" key="14">
    <source>
        <dbReference type="Proteomes" id="UP000886750"/>
    </source>
</evidence>
<keyword evidence="6 10" id="KW-0067">ATP-binding</keyword>
<accession>A0A9D1ZX25</accession>
<evidence type="ECO:0000256" key="6">
    <source>
        <dbReference type="ARBA" id="ARBA00022840"/>
    </source>
</evidence>
<dbReference type="EC" id="6.1.1.16" evidence="10"/>
<feature type="binding site" evidence="10">
    <location>
        <position position="251"/>
    </location>
    <ligand>
        <name>Zn(2+)</name>
        <dbReference type="ChEBI" id="CHEBI:29105"/>
    </ligand>
</feature>
<evidence type="ECO:0000256" key="8">
    <source>
        <dbReference type="ARBA" id="ARBA00023146"/>
    </source>
</evidence>
<gene>
    <name evidence="10 13" type="primary">cysS</name>
    <name evidence="13" type="ORF">H9729_05030</name>
</gene>
<dbReference type="Pfam" id="PF23493">
    <property type="entry name" value="CysS_C"/>
    <property type="match status" value="1"/>
</dbReference>
<dbReference type="InterPro" id="IPR015803">
    <property type="entry name" value="Cys-tRNA-ligase"/>
</dbReference>
<comment type="similarity">
    <text evidence="10">Belongs to the class-I aminoacyl-tRNA synthetase family.</text>
</comment>
<feature type="domain" description="tRNA synthetases class I catalytic" evidence="11">
    <location>
        <begin position="14"/>
        <end position="326"/>
    </location>
</feature>
<dbReference type="InterPro" id="IPR009080">
    <property type="entry name" value="tRNAsynth_Ia_anticodon-bd"/>
</dbReference>
<evidence type="ECO:0000256" key="10">
    <source>
        <dbReference type="HAMAP-Rule" id="MF_00041"/>
    </source>
</evidence>
<dbReference type="GO" id="GO:0006423">
    <property type="term" value="P:cysteinyl-tRNA aminoacylation"/>
    <property type="evidence" value="ECO:0007669"/>
    <property type="project" value="UniProtKB-UniRule"/>
</dbReference>
<dbReference type="PANTHER" id="PTHR10890">
    <property type="entry name" value="CYSTEINYL-TRNA SYNTHETASE"/>
    <property type="match status" value="1"/>
</dbReference>
<evidence type="ECO:0000313" key="13">
    <source>
        <dbReference type="EMBL" id="HIY97033.1"/>
    </source>
</evidence>
<organism evidence="13 14">
    <name type="scientific">Candidatus Borkfalkia excrementigallinarum</name>
    <dbReference type="NCBI Taxonomy" id="2838506"/>
    <lineage>
        <taxon>Bacteria</taxon>
        <taxon>Bacillati</taxon>
        <taxon>Bacillota</taxon>
        <taxon>Clostridia</taxon>
        <taxon>Christensenellales</taxon>
        <taxon>Christensenellaceae</taxon>
        <taxon>Candidatus Borkfalkia</taxon>
    </lineage>
</organism>
<feature type="binding site" evidence="10">
    <location>
        <position position="282"/>
    </location>
    <ligand>
        <name>ATP</name>
        <dbReference type="ChEBI" id="CHEBI:30616"/>
    </ligand>
</feature>
<comment type="subcellular location">
    <subcellularLocation>
        <location evidence="10">Cytoplasm</location>
    </subcellularLocation>
</comment>
<evidence type="ECO:0000256" key="7">
    <source>
        <dbReference type="ARBA" id="ARBA00022917"/>
    </source>
</evidence>
<dbReference type="PANTHER" id="PTHR10890:SF3">
    <property type="entry name" value="CYSTEINE--TRNA LIGASE, CYTOPLASMIC"/>
    <property type="match status" value="1"/>
</dbReference>
<evidence type="ECO:0000259" key="12">
    <source>
        <dbReference type="Pfam" id="PF23493"/>
    </source>
</evidence>
<dbReference type="AlphaFoldDB" id="A0A9D1ZX25"/>
<dbReference type="InterPro" id="IPR032678">
    <property type="entry name" value="tRNA-synt_1_cat_dom"/>
</dbReference>
<dbReference type="SUPFAM" id="SSF52374">
    <property type="entry name" value="Nucleotidylyl transferase"/>
    <property type="match status" value="1"/>
</dbReference>
<comment type="subunit">
    <text evidence="1 10">Monomer.</text>
</comment>
<feature type="binding site" evidence="10">
    <location>
        <position position="27"/>
    </location>
    <ligand>
        <name>Zn(2+)</name>
        <dbReference type="ChEBI" id="CHEBI:29105"/>
    </ligand>
</feature>
<sequence length="468" mass="52623">MKLYNTLTRQVEEFVPREAGKVNMYTCGPTVYNFAHIGNLRTYLMEDVLEKSLRYAGYKVKRVMNITDIGHLSSDADTGEDKMLLGAKREHKTVLELAKYYTDAFFEDCAALNIKRPDVVQPATGCVEDFIEVIASLMERGFAYKAGGNVYFDTSKVKQYHKFFNFKEEDLEVGVREGVDEDTNKRNKNDFVLWFTQSKFEDQALKWDSPWGVGYPGWHIECSCIAMKYLGEYVDIHCGGIDNVFPHHTNEIAQSEAYLGHEWCRYWFHVLHLNTAGGKMSKSSGGFLTLKKLQEEGHSPMEYRFFCLLSHYRKSLVYSEDTFENAALAYRKLKARALALPGEGEIDGAACAPYKKAFADALANDLNTSLAVTAVYDVLKAKDLSGAAKRALLADFDTVLSLDLLKAEEPAPSAEVPDAAEIERLIAERAAAKKAKNYAEADRIRNELAEKGIVLTDTPAGTTYTVRR</sequence>
<dbReference type="CDD" id="cd00672">
    <property type="entry name" value="CysRS_core"/>
    <property type="match status" value="1"/>
</dbReference>
<keyword evidence="8 10" id="KW-0030">Aminoacyl-tRNA synthetase</keyword>
<dbReference type="NCBIfam" id="TIGR00435">
    <property type="entry name" value="cysS"/>
    <property type="match status" value="1"/>
</dbReference>
<evidence type="ECO:0000256" key="1">
    <source>
        <dbReference type="ARBA" id="ARBA00011245"/>
    </source>
</evidence>
<dbReference type="PRINTS" id="PR00983">
    <property type="entry name" value="TRNASYNTHCYS"/>
</dbReference>
<evidence type="ECO:0000256" key="2">
    <source>
        <dbReference type="ARBA" id="ARBA00022598"/>
    </source>
</evidence>
<evidence type="ECO:0000256" key="5">
    <source>
        <dbReference type="ARBA" id="ARBA00022833"/>
    </source>
</evidence>
<dbReference type="GO" id="GO:0005524">
    <property type="term" value="F:ATP binding"/>
    <property type="evidence" value="ECO:0007669"/>
    <property type="project" value="UniProtKB-UniRule"/>
</dbReference>
<dbReference type="GO" id="GO:0004817">
    <property type="term" value="F:cysteine-tRNA ligase activity"/>
    <property type="evidence" value="ECO:0007669"/>
    <property type="project" value="UniProtKB-UniRule"/>
</dbReference>
<reference evidence="13" key="2">
    <citation type="submission" date="2021-04" db="EMBL/GenBank/DDBJ databases">
        <authorList>
            <person name="Gilroy R."/>
        </authorList>
    </citation>
    <scope>NUCLEOTIDE SEQUENCE</scope>
    <source>
        <strain evidence="13">1345</strain>
    </source>
</reference>
<evidence type="ECO:0000256" key="4">
    <source>
        <dbReference type="ARBA" id="ARBA00022741"/>
    </source>
</evidence>
<dbReference type="InterPro" id="IPR014729">
    <property type="entry name" value="Rossmann-like_a/b/a_fold"/>
</dbReference>
<dbReference type="Gene3D" id="3.40.50.620">
    <property type="entry name" value="HUPs"/>
    <property type="match status" value="1"/>
</dbReference>
<keyword evidence="2 10" id="KW-0436">Ligase</keyword>
<keyword evidence="7 10" id="KW-0648">Protein biosynthesis</keyword>
<name>A0A9D1ZX25_9FIRM</name>
<keyword evidence="10" id="KW-0963">Cytoplasm</keyword>
<dbReference type="Pfam" id="PF01406">
    <property type="entry name" value="tRNA-synt_1e"/>
    <property type="match status" value="1"/>
</dbReference>
<feature type="short sequence motif" description="'KMSKS' region" evidence="10">
    <location>
        <begin position="279"/>
        <end position="283"/>
    </location>
</feature>
<dbReference type="InterPro" id="IPR024909">
    <property type="entry name" value="Cys-tRNA/MSH_ligase"/>
</dbReference>
<dbReference type="InterPro" id="IPR056411">
    <property type="entry name" value="CysS_C"/>
</dbReference>
<feature type="binding site" evidence="10">
    <location>
        <position position="247"/>
    </location>
    <ligand>
        <name>Zn(2+)</name>
        <dbReference type="ChEBI" id="CHEBI:29105"/>
    </ligand>
</feature>
<keyword evidence="4 10" id="KW-0547">Nucleotide-binding</keyword>
<comment type="cofactor">
    <cofactor evidence="10">
        <name>Zn(2+)</name>
        <dbReference type="ChEBI" id="CHEBI:29105"/>
    </cofactor>
    <text evidence="10">Binds 1 zinc ion per subunit.</text>
</comment>
<protein>
    <recommendedName>
        <fullName evidence="10">Cysteine--tRNA ligase</fullName>
        <ecNumber evidence="10">6.1.1.16</ecNumber>
    </recommendedName>
    <alternativeName>
        <fullName evidence="10">Cysteinyl-tRNA synthetase</fullName>
        <shortName evidence="10">CysRS</shortName>
    </alternativeName>
</protein>
<proteinExistence type="inferred from homology"/>
<keyword evidence="3 10" id="KW-0479">Metal-binding</keyword>
<evidence type="ECO:0000256" key="9">
    <source>
        <dbReference type="ARBA" id="ARBA00047398"/>
    </source>
</evidence>
<dbReference type="GO" id="GO:0005829">
    <property type="term" value="C:cytosol"/>
    <property type="evidence" value="ECO:0007669"/>
    <property type="project" value="TreeGrafter"/>
</dbReference>